<dbReference type="EMBL" id="JAWLJX010000009">
    <property type="protein sequence ID" value="MDV6263951.1"/>
    <property type="molecule type" value="Genomic_DNA"/>
</dbReference>
<evidence type="ECO:0000313" key="2">
    <source>
        <dbReference type="Proteomes" id="UP001185755"/>
    </source>
</evidence>
<gene>
    <name evidence="1" type="ORF">R3P96_21645</name>
</gene>
<keyword evidence="2" id="KW-1185">Reference proteome</keyword>
<sequence length="486" mass="54952">MQLIWLIRRVLDQLPPKVEPQLHKRRVWAARAGITPRAHNEAVLAAQHNVSARTIRQWVSDADVHLAVPLQTAIRDERWLPLEHDPVYTAVTIGRLHVAIARQDGSIEQFEALATLANLQLGSGRPVPRRSGARRDLRARSLRQLSGEFELMQALPLRAAAIDYMPQQLVNVNYPLAEDPSEAVRLLEQCWKERDRLVLPILANHAMAQLHTSDDALATDLQLQVLEILTNALRDAENAQAFVVAAEWRRRARSAGGPLDYRAWKANGVIIHLMEISGHTLAARRAQREHSEQFQQVRFPDSHDRDINLIDRIGRLVALHIESGKFREAAIDLRRLQTIQDHLLAPPDADLEFSVVRRGLELGLASATATSRGRIPSGGTPGVDRNAERIAELLPFLAPHRRASAFDLLLQLDIARHDWESVRARTHRLYGADNILEGSPPNLVERVDNRLARLVQRRSDIDYTPLLRVVDPLREPNYLLFRAVAR</sequence>
<name>A0ABU4BIN9_9NOCA</name>
<protein>
    <submittedName>
        <fullName evidence="1">Uncharacterized protein</fullName>
    </submittedName>
</protein>
<comment type="caution">
    <text evidence="1">The sequence shown here is derived from an EMBL/GenBank/DDBJ whole genome shotgun (WGS) entry which is preliminary data.</text>
</comment>
<accession>A0ABU4BIN9</accession>
<organism evidence="1 2">
    <name type="scientific">Rhodococcoides yunnanense</name>
    <dbReference type="NCBI Taxonomy" id="278209"/>
    <lineage>
        <taxon>Bacteria</taxon>
        <taxon>Bacillati</taxon>
        <taxon>Actinomycetota</taxon>
        <taxon>Actinomycetes</taxon>
        <taxon>Mycobacteriales</taxon>
        <taxon>Nocardiaceae</taxon>
        <taxon>Rhodococcoides</taxon>
    </lineage>
</organism>
<reference evidence="1 2" key="1">
    <citation type="submission" date="2023-10" db="EMBL/GenBank/DDBJ databases">
        <title>Development of a sustainable strategy for remediation of hydrocarbon-contaminated territories based on the waste exchange concept.</title>
        <authorList>
            <person name="Krivoruchko A."/>
        </authorList>
    </citation>
    <scope>NUCLEOTIDE SEQUENCE [LARGE SCALE GENOMIC DNA]</scope>
    <source>
        <strain evidence="1 2">IEGM 1323</strain>
    </source>
</reference>
<dbReference type="RefSeq" id="WP_317566072.1">
    <property type="nucleotide sequence ID" value="NZ_JAWLJX010000009.1"/>
</dbReference>
<dbReference type="Proteomes" id="UP001185755">
    <property type="component" value="Unassembled WGS sequence"/>
</dbReference>
<proteinExistence type="predicted"/>
<evidence type="ECO:0000313" key="1">
    <source>
        <dbReference type="EMBL" id="MDV6263951.1"/>
    </source>
</evidence>